<reference evidence="1 2" key="1">
    <citation type="submission" date="2017-05" db="EMBL/GenBank/DDBJ databases">
        <authorList>
            <person name="Varghese N."/>
            <person name="Submissions S."/>
        </authorList>
    </citation>
    <scope>NUCLEOTIDE SEQUENCE [LARGE SCALE GENOMIC DNA]</scope>
    <source>
        <strain evidence="1 2">DSM 15949</strain>
    </source>
</reference>
<dbReference type="Pfam" id="PF14113">
    <property type="entry name" value="Tae4"/>
    <property type="match status" value="1"/>
</dbReference>
<evidence type="ECO:0000313" key="2">
    <source>
        <dbReference type="Proteomes" id="UP001157914"/>
    </source>
</evidence>
<dbReference type="EMBL" id="FXTT01000002">
    <property type="protein sequence ID" value="SMP15981.1"/>
    <property type="molecule type" value="Genomic_DNA"/>
</dbReference>
<accession>A0ABY1NR14</accession>
<proteinExistence type="predicted"/>
<keyword evidence="2" id="KW-1185">Reference proteome</keyword>
<organism evidence="1 2">
    <name type="scientific">Roseibium denhamense</name>
    <dbReference type="NCBI Taxonomy" id="76305"/>
    <lineage>
        <taxon>Bacteria</taxon>
        <taxon>Pseudomonadati</taxon>
        <taxon>Pseudomonadota</taxon>
        <taxon>Alphaproteobacteria</taxon>
        <taxon>Hyphomicrobiales</taxon>
        <taxon>Stappiaceae</taxon>
        <taxon>Roseibium</taxon>
    </lineage>
</organism>
<comment type="caution">
    <text evidence="1">The sequence shown here is derived from an EMBL/GenBank/DDBJ whole genome shotgun (WGS) entry which is preliminary data.</text>
</comment>
<protein>
    <submittedName>
        <fullName evidence="1">Type VI secretion system (T6SS), amidase effector protein 4</fullName>
    </submittedName>
</protein>
<sequence length="141" mass="16025">MPSIRFQDLWDHHPYPRSPCDTRHFSNQCAIRMGVALSGAGVSLTTFTGAKCYPGLRHDPKHILRAEELAEWIAARPRTFGTRSVHQRASASDFDNKKGIVFIKDGWGAGDHIDVWNGRSMKGGQLDWFARGVEVWFWELE</sequence>
<dbReference type="Gene3D" id="4.10.280.80">
    <property type="match status" value="1"/>
</dbReference>
<dbReference type="Gene3D" id="3.90.1720.80">
    <property type="match status" value="1"/>
</dbReference>
<dbReference type="Proteomes" id="UP001157914">
    <property type="component" value="Unassembled WGS sequence"/>
</dbReference>
<name>A0ABY1NR14_9HYPH</name>
<gene>
    <name evidence="1" type="ORF">SAMN06265374_1646</name>
</gene>
<dbReference type="InterPro" id="IPR025562">
    <property type="entry name" value="Tae4"/>
</dbReference>
<dbReference type="RefSeq" id="WP_155194672.1">
    <property type="nucleotide sequence ID" value="NZ_BAAAEA010000003.1"/>
</dbReference>
<evidence type="ECO:0000313" key="1">
    <source>
        <dbReference type="EMBL" id="SMP15981.1"/>
    </source>
</evidence>